<feature type="non-terminal residue" evidence="3">
    <location>
        <position position="1"/>
    </location>
</feature>
<name>A0A1B6K3V2_9HEMI</name>
<dbReference type="GO" id="GO:0005524">
    <property type="term" value="F:ATP binding"/>
    <property type="evidence" value="ECO:0007669"/>
    <property type="project" value="UniProtKB-KW"/>
</dbReference>
<reference evidence="3" key="1">
    <citation type="submission" date="2015-11" db="EMBL/GenBank/DDBJ databases">
        <title>De novo transcriptome assembly of four potential Pierce s Disease insect vectors from Arizona vineyards.</title>
        <authorList>
            <person name="Tassone E.E."/>
        </authorList>
    </citation>
    <scope>NUCLEOTIDE SEQUENCE</scope>
</reference>
<sequence>LAALTETIWITAPGLALSKLNYRENEAERVENSYKQFLRVMESAVESKCLKTELSDHERSTLVLFGELIRTKKMSDNFHNKSLKGVGRLLQDMARYIETLERALAELRSNLTENVGWLWIGMVWTQLGLLQLALFAHQHHVDPVQKKSLKVQYCQEEREELERSLAVEHVQGLILGSYHFPLADAFTRRVDLLKAKEETLKKYVAERPTPNVYTKVYNEIQQLLAVMLSPSRRVETVAALLCEFVTGNSEKDHHQAVSQTQLCRTSLLRSAESLVKHYGTWYPDVVVPVVSAISQMSHGLSLMIGAARCHSTNRKVDVEPLLKSFVRFPVPDCCAAMELVDICTSTQTLDLIHETVKSKVKEGETPNNETFRLAKCSLQELRNVVSVRGRLDGKDDWAIICRILDCMVVAWQRQEQARAQKEQEENNYFINKARKAENLTEEEEEDAIEMRKVFPSYRDKDFADLEPPSLEQKKALPDGLDTIQNSSLKLTEENIVEIHKVHSAIVINNTKAHWITQGETEPADFGSPFTDRFAMFSLLVNSLYSGCTGELDSEVAPALCLGVHLANSQGSSDVQSKRKHYDFYHDPNPKEVRLCVPILESVTKRVMELLVEWPDHPTLNQIILVINRIMDFPSLSPVSRFLTGLELLLTKLKEWEENAHAGVTLGPHAAAVTRQVLDWRKLELAEWRGCLESARLRLCEGVVSKWWFHLYSLVREESGDASQLASALEQFMESSNMAEYQTRLDLLYTFHCHCVNSRQKVQGRVLWNVHQYYFQFSRVISLRVKELSQSVEKKLRDFVKIARWNDINYWAVKETVDRTHRTLFKYIREYEGILKQPARSAMTRVIPVKPTTTAIHNPALYVAPADLPEELCKLDDAEVRSTDSLLGRERSLYSRARKLCRESVASCPLPRHISALHQIVEELQEISELLCTEDVDRTVSKEKQKAAARSVLHRKRKALTDLFHTLTGLGLSYRAGLVVVDDRDQFALHAPLDVDAGLTQIDNRLADRELAAVWAGCDQHFLHSVALVAQLRSAFIKPHKDLGPPVVDRCKGFTNHLMSLCHDQKRNVGSSVVSLYVLRCLVQCLMSLQPPQADMIKLKNDLMSLLEDIIYGLVQFEVLLETCPVLPNVEHLTPLVLIPDSADVIYKGDDKWGRAKLRVSAAVKTAKKCKKLLEEKEKYAQFLKTIANTDE</sequence>
<dbReference type="GO" id="GO:0030687">
    <property type="term" value="C:preribosome, large subunit precursor"/>
    <property type="evidence" value="ECO:0007669"/>
    <property type="project" value="TreeGrafter"/>
</dbReference>
<evidence type="ECO:0000256" key="2">
    <source>
        <dbReference type="ARBA" id="ARBA00022840"/>
    </source>
</evidence>
<feature type="non-terminal residue" evidence="3">
    <location>
        <position position="1191"/>
    </location>
</feature>
<dbReference type="PANTHER" id="PTHR48103">
    <property type="entry name" value="MIDASIN-RELATED"/>
    <property type="match status" value="1"/>
</dbReference>
<keyword evidence="2" id="KW-0067">ATP-binding</keyword>
<evidence type="ECO:0000313" key="3">
    <source>
        <dbReference type="EMBL" id="JAT05854.1"/>
    </source>
</evidence>
<dbReference type="EMBL" id="GECU01001853">
    <property type="protein sequence ID" value="JAT05854.1"/>
    <property type="molecule type" value="Transcribed_RNA"/>
</dbReference>
<evidence type="ECO:0000256" key="1">
    <source>
        <dbReference type="ARBA" id="ARBA00022741"/>
    </source>
</evidence>
<dbReference type="AlphaFoldDB" id="A0A1B6K3V2"/>
<dbReference type="GO" id="GO:0000027">
    <property type="term" value="P:ribosomal large subunit assembly"/>
    <property type="evidence" value="ECO:0007669"/>
    <property type="project" value="TreeGrafter"/>
</dbReference>
<dbReference type="GO" id="GO:0000055">
    <property type="term" value="P:ribosomal large subunit export from nucleus"/>
    <property type="evidence" value="ECO:0007669"/>
    <property type="project" value="TreeGrafter"/>
</dbReference>
<gene>
    <name evidence="3" type="ORF">g.15415</name>
</gene>
<dbReference type="PANTHER" id="PTHR48103:SF2">
    <property type="entry name" value="MIDASIN"/>
    <property type="match status" value="1"/>
</dbReference>
<proteinExistence type="predicted"/>
<accession>A0A1B6K3V2</accession>
<protein>
    <submittedName>
        <fullName evidence="3">Uncharacterized protein</fullName>
    </submittedName>
</protein>
<keyword evidence="1" id="KW-0547">Nucleotide-binding</keyword>
<organism evidence="3">
    <name type="scientific">Homalodisca liturata</name>
    <dbReference type="NCBI Taxonomy" id="320908"/>
    <lineage>
        <taxon>Eukaryota</taxon>
        <taxon>Metazoa</taxon>
        <taxon>Ecdysozoa</taxon>
        <taxon>Arthropoda</taxon>
        <taxon>Hexapoda</taxon>
        <taxon>Insecta</taxon>
        <taxon>Pterygota</taxon>
        <taxon>Neoptera</taxon>
        <taxon>Paraneoptera</taxon>
        <taxon>Hemiptera</taxon>
        <taxon>Auchenorrhyncha</taxon>
        <taxon>Membracoidea</taxon>
        <taxon>Cicadellidae</taxon>
        <taxon>Cicadellinae</taxon>
        <taxon>Proconiini</taxon>
        <taxon>Homalodisca</taxon>
    </lineage>
</organism>
<dbReference type="GO" id="GO:0005634">
    <property type="term" value="C:nucleus"/>
    <property type="evidence" value="ECO:0007669"/>
    <property type="project" value="TreeGrafter"/>
</dbReference>